<dbReference type="AlphaFoldDB" id="U7V5Q8"/>
<dbReference type="InterPro" id="IPR001584">
    <property type="entry name" value="Integrase_cat-core"/>
</dbReference>
<reference evidence="3 4" key="1">
    <citation type="submission" date="2013-08" db="EMBL/GenBank/DDBJ databases">
        <authorList>
            <person name="Weinstock G."/>
            <person name="Sodergren E."/>
            <person name="Wylie T."/>
            <person name="Fulton L."/>
            <person name="Fulton R."/>
            <person name="Fronick C."/>
            <person name="O'Laughlin M."/>
            <person name="Godfrey J."/>
            <person name="Miner T."/>
            <person name="Herter B."/>
            <person name="Appelbaum E."/>
            <person name="Cordes M."/>
            <person name="Lek S."/>
            <person name="Wollam A."/>
            <person name="Pepin K.H."/>
            <person name="Palsikar V.B."/>
            <person name="Mitreva M."/>
            <person name="Wilson R.K."/>
        </authorList>
    </citation>
    <scope>NUCLEOTIDE SEQUENCE [LARGE SCALE GENOMIC DNA]</scope>
    <source>
        <strain evidence="3 4">ATCC BAA-474</strain>
    </source>
</reference>
<comment type="similarity">
    <text evidence="1">Belongs to the transposase IS21/IS408/IS1162 family.</text>
</comment>
<feature type="domain" description="Integrase catalytic" evidence="2">
    <location>
        <begin position="123"/>
        <end position="297"/>
    </location>
</feature>
<name>U7V5Q8_9FUSO</name>
<dbReference type="PANTHER" id="PTHR35004:SF7">
    <property type="entry name" value="INTEGRASE PROTEIN"/>
    <property type="match status" value="1"/>
</dbReference>
<gene>
    <name evidence="3" type="ORF">HMPREF0202_02504</name>
</gene>
<dbReference type="Gene3D" id="3.30.420.10">
    <property type="entry name" value="Ribonuclease H-like superfamily/Ribonuclease H"/>
    <property type="match status" value="1"/>
</dbReference>
<dbReference type="PATRIC" id="fig|1319815.3.peg.2401"/>
<dbReference type="InterPro" id="IPR036397">
    <property type="entry name" value="RNaseH_sf"/>
</dbReference>
<dbReference type="eggNOG" id="COG4584">
    <property type="taxonomic scope" value="Bacteria"/>
</dbReference>
<dbReference type="GO" id="GO:0015074">
    <property type="term" value="P:DNA integration"/>
    <property type="evidence" value="ECO:0007669"/>
    <property type="project" value="InterPro"/>
</dbReference>
<dbReference type="STRING" id="1319815.HMPREF0202_02504"/>
<dbReference type="NCBIfam" id="NF033546">
    <property type="entry name" value="transpos_IS21"/>
    <property type="match status" value="1"/>
</dbReference>
<dbReference type="Proteomes" id="UP000017081">
    <property type="component" value="Unassembled WGS sequence"/>
</dbReference>
<dbReference type="SUPFAM" id="SSF53098">
    <property type="entry name" value="Ribonuclease H-like"/>
    <property type="match status" value="1"/>
</dbReference>
<organism evidence="3 4">
    <name type="scientific">Cetobacterium somerae ATCC BAA-474</name>
    <dbReference type="NCBI Taxonomy" id="1319815"/>
    <lineage>
        <taxon>Bacteria</taxon>
        <taxon>Fusobacteriati</taxon>
        <taxon>Fusobacteriota</taxon>
        <taxon>Fusobacteriia</taxon>
        <taxon>Fusobacteriales</taxon>
        <taxon>Fusobacteriaceae</taxon>
        <taxon>Cetobacterium</taxon>
    </lineage>
</organism>
<dbReference type="HOGENOM" id="CLU_020626_2_1_0"/>
<dbReference type="EMBL" id="AXZF01000130">
    <property type="protein sequence ID" value="ERT66856.1"/>
    <property type="molecule type" value="Genomic_DNA"/>
</dbReference>
<sequence>MAKINDIKYLKQVQGLSYRKVKTLTGHSYATIKKYEETENFNQTIKKIIRKTKKIDQYKEMVDKWILSDIGKIHKQRHTAKKIFMRLQEKYGDSLNISYRSVAIYVAEKKRELNLDITEYLKLSHLPGTAQVDFGKLTFKQGGKDVKGSYLVLTLPYSNAGYMQIFRGETTECLLQGLKDIFKHIGGVPREIWFDNLTAAVAFRKNKDRILNESFEKFSAHYKFKPKFCNPASGNEKGNVENKVGYFRRNYFVPIPEIPNIAEYNKHLLRICDKDNERIHYHKNQKICDLLEMETNYLIALNINEYEVAKYERRKVNKYGFVDIDTNKYSVGTKFQLQEVWIKITAHKIFLMDKFKREIASHNRVYSRNKYVNTSWIEHLPLIIKKINSLEYTDFFQELPKIWKEYLLKLQSKDRKKALLVLEKILLNDSLEIATYVLQGLINAELEDPDILLLNYHKYKDNTGPREEIALSSPLPKIDKYETNLEIYNQLIKKKEE</sequence>
<dbReference type="PROSITE" id="PS50994">
    <property type="entry name" value="INTEGRASE"/>
    <property type="match status" value="1"/>
</dbReference>
<evidence type="ECO:0000313" key="4">
    <source>
        <dbReference type="Proteomes" id="UP000017081"/>
    </source>
</evidence>
<accession>U7V5Q8</accession>
<keyword evidence="4" id="KW-1185">Reference proteome</keyword>
<evidence type="ECO:0000259" key="2">
    <source>
        <dbReference type="PROSITE" id="PS50994"/>
    </source>
</evidence>
<dbReference type="InterPro" id="IPR012337">
    <property type="entry name" value="RNaseH-like_sf"/>
</dbReference>
<comment type="caution">
    <text evidence="3">The sequence shown here is derived from an EMBL/GenBank/DDBJ whole genome shotgun (WGS) entry which is preliminary data.</text>
</comment>
<proteinExistence type="inferred from homology"/>
<protein>
    <submittedName>
        <fullName evidence="3">Integrase core domain protein</fullName>
    </submittedName>
</protein>
<evidence type="ECO:0000313" key="3">
    <source>
        <dbReference type="EMBL" id="ERT66856.1"/>
    </source>
</evidence>
<dbReference type="InterPro" id="IPR054353">
    <property type="entry name" value="IstA-like_C"/>
</dbReference>
<dbReference type="PANTHER" id="PTHR35004">
    <property type="entry name" value="TRANSPOSASE RV3428C-RELATED"/>
    <property type="match status" value="1"/>
</dbReference>
<evidence type="ECO:0000256" key="1">
    <source>
        <dbReference type="ARBA" id="ARBA00009277"/>
    </source>
</evidence>
<dbReference type="Pfam" id="PF22483">
    <property type="entry name" value="Mu-transpos_C_2"/>
    <property type="match status" value="1"/>
</dbReference>
<dbReference type="GO" id="GO:0003676">
    <property type="term" value="F:nucleic acid binding"/>
    <property type="evidence" value="ECO:0007669"/>
    <property type="project" value="InterPro"/>
</dbReference>